<evidence type="ECO:0000313" key="3">
    <source>
        <dbReference type="Proteomes" id="UP001055156"/>
    </source>
</evidence>
<evidence type="ECO:0008006" key="4">
    <source>
        <dbReference type="Google" id="ProtNLM"/>
    </source>
</evidence>
<accession>A0ABQ4T3P7</accession>
<feature type="region of interest" description="Disordered" evidence="1">
    <location>
        <begin position="139"/>
        <end position="163"/>
    </location>
</feature>
<protein>
    <recommendedName>
        <fullName evidence="4">ERF family protein</fullName>
    </recommendedName>
</protein>
<reference evidence="2" key="1">
    <citation type="journal article" date="2021" name="Front. Microbiol.">
        <title>Comprehensive Comparative Genomics and Phenotyping of Methylobacterium Species.</title>
        <authorList>
            <person name="Alessa O."/>
            <person name="Ogura Y."/>
            <person name="Fujitani Y."/>
            <person name="Takami H."/>
            <person name="Hayashi T."/>
            <person name="Sahin N."/>
            <person name="Tani A."/>
        </authorList>
    </citation>
    <scope>NUCLEOTIDE SEQUENCE</scope>
    <source>
        <strain evidence="2">NBRC 15689</strain>
    </source>
</reference>
<name>A0ABQ4T3P7_METOR</name>
<keyword evidence="3" id="KW-1185">Reference proteome</keyword>
<dbReference type="EMBL" id="BPQV01000003">
    <property type="protein sequence ID" value="GJE26266.1"/>
    <property type="molecule type" value="Genomic_DNA"/>
</dbReference>
<reference evidence="2" key="2">
    <citation type="submission" date="2021-08" db="EMBL/GenBank/DDBJ databases">
        <authorList>
            <person name="Tani A."/>
            <person name="Ola A."/>
            <person name="Ogura Y."/>
            <person name="Katsura K."/>
            <person name="Hayashi T."/>
        </authorList>
    </citation>
    <scope>NUCLEOTIDE SEQUENCE</scope>
    <source>
        <strain evidence="2">NBRC 15689</strain>
    </source>
</reference>
<sequence>MSAQRQEIVTAEERPAPVSAQSETVAILSMIERAARDPSIDLDRMERLFEMREKMVARERETAFNAAMAAAQAEMPRVLRDAANSHTQSRYARLETIAKKITPIITRHGFSLSFDTGEPARPGEIRIVCSVAHKDGHTRTHQVDLPSDTAGAQGNRNKTPVQGFGSTVSYGRRYLTLMIFNVALTNEDDDGNAGRDAGPTITEDQLIELRDLVEAVGADLSKFVRHLGVESLADLPANRFDAAVRDLKRKERR</sequence>
<feature type="compositionally biased region" description="Polar residues" evidence="1">
    <location>
        <begin position="150"/>
        <end position="163"/>
    </location>
</feature>
<dbReference type="InterPro" id="IPR007499">
    <property type="entry name" value="ERF_bacteria_virus"/>
</dbReference>
<dbReference type="Proteomes" id="UP001055156">
    <property type="component" value="Unassembled WGS sequence"/>
</dbReference>
<evidence type="ECO:0000256" key="1">
    <source>
        <dbReference type="SAM" id="MobiDB-lite"/>
    </source>
</evidence>
<dbReference type="Pfam" id="PF04404">
    <property type="entry name" value="ERF"/>
    <property type="match status" value="1"/>
</dbReference>
<evidence type="ECO:0000313" key="2">
    <source>
        <dbReference type="EMBL" id="GJE26266.1"/>
    </source>
</evidence>
<comment type="caution">
    <text evidence="2">The sequence shown here is derived from an EMBL/GenBank/DDBJ whole genome shotgun (WGS) entry which is preliminary data.</text>
</comment>
<organism evidence="2 3">
    <name type="scientific">Methylobacterium organophilum</name>
    <dbReference type="NCBI Taxonomy" id="410"/>
    <lineage>
        <taxon>Bacteria</taxon>
        <taxon>Pseudomonadati</taxon>
        <taxon>Pseudomonadota</taxon>
        <taxon>Alphaproteobacteria</taxon>
        <taxon>Hyphomicrobiales</taxon>
        <taxon>Methylobacteriaceae</taxon>
        <taxon>Methylobacterium</taxon>
    </lineage>
</organism>
<gene>
    <name evidence="2" type="ORF">LKMONMHP_1115</name>
</gene>
<proteinExistence type="predicted"/>